<evidence type="ECO:0000313" key="2">
    <source>
        <dbReference type="EMBL" id="GAA0398146.1"/>
    </source>
</evidence>
<reference evidence="2 3" key="1">
    <citation type="journal article" date="2019" name="Int. J. Syst. Evol. Microbiol.">
        <title>The Global Catalogue of Microorganisms (GCM) 10K type strain sequencing project: providing services to taxonomists for standard genome sequencing and annotation.</title>
        <authorList>
            <consortium name="The Broad Institute Genomics Platform"/>
            <consortium name="The Broad Institute Genome Sequencing Center for Infectious Disease"/>
            <person name="Wu L."/>
            <person name="Ma J."/>
        </authorList>
    </citation>
    <scope>NUCLEOTIDE SEQUENCE [LARGE SCALE GENOMIC DNA]</scope>
    <source>
        <strain evidence="2 3">JCM 13476</strain>
    </source>
</reference>
<sequence length="147" mass="16429">MRRLQALWASRTHREQIMLIGLGLLITMVVVWYGVIQPVRYWQDSAAFERQAAEARLLRVTRQIEYARAHAQTGTNARSTLEQAARQAGVQVQIATSGSGLGFELDRIPSESGRAFLVYLERAKLSPKALRIDAYEDGTLRISGQTG</sequence>
<keyword evidence="1" id="KW-0812">Transmembrane</keyword>
<name>A0ABN0YJZ5_9CAUL</name>
<accession>A0ABN0YJZ5</accession>
<feature type="transmembrane region" description="Helical" evidence="1">
    <location>
        <begin position="16"/>
        <end position="35"/>
    </location>
</feature>
<keyword evidence="1" id="KW-1133">Transmembrane helix</keyword>
<proteinExistence type="predicted"/>
<evidence type="ECO:0000256" key="1">
    <source>
        <dbReference type="SAM" id="Phobius"/>
    </source>
</evidence>
<dbReference type="RefSeq" id="WP_167178253.1">
    <property type="nucleotide sequence ID" value="NZ_BAAAEJ010000009.1"/>
</dbReference>
<dbReference type="Proteomes" id="UP001500791">
    <property type="component" value="Unassembled WGS sequence"/>
</dbReference>
<dbReference type="InterPro" id="IPR007690">
    <property type="entry name" value="T2SS_GspM"/>
</dbReference>
<dbReference type="EMBL" id="BAAAEJ010000009">
    <property type="protein sequence ID" value="GAA0398146.1"/>
    <property type="molecule type" value="Genomic_DNA"/>
</dbReference>
<protein>
    <recommendedName>
        <fullName evidence="4">Type II secretion system protein M</fullName>
    </recommendedName>
</protein>
<gene>
    <name evidence="2" type="ORF">GCM10009093_25940</name>
</gene>
<comment type="caution">
    <text evidence="2">The sequence shown here is derived from an EMBL/GenBank/DDBJ whole genome shotgun (WGS) entry which is preliminary data.</text>
</comment>
<evidence type="ECO:0008006" key="4">
    <source>
        <dbReference type="Google" id="ProtNLM"/>
    </source>
</evidence>
<dbReference type="Pfam" id="PF04612">
    <property type="entry name" value="T2SSM"/>
    <property type="match status" value="1"/>
</dbReference>
<evidence type="ECO:0000313" key="3">
    <source>
        <dbReference type="Proteomes" id="UP001500791"/>
    </source>
</evidence>
<keyword evidence="3" id="KW-1185">Reference proteome</keyword>
<keyword evidence="1" id="KW-0472">Membrane</keyword>
<organism evidence="2 3">
    <name type="scientific">Brevundimonas terrae</name>
    <dbReference type="NCBI Taxonomy" id="363631"/>
    <lineage>
        <taxon>Bacteria</taxon>
        <taxon>Pseudomonadati</taxon>
        <taxon>Pseudomonadota</taxon>
        <taxon>Alphaproteobacteria</taxon>
        <taxon>Caulobacterales</taxon>
        <taxon>Caulobacteraceae</taxon>
        <taxon>Brevundimonas</taxon>
    </lineage>
</organism>